<dbReference type="Pfam" id="PF10706">
    <property type="entry name" value="Aminoglyc_resit"/>
    <property type="match status" value="1"/>
</dbReference>
<dbReference type="Gene3D" id="3.30.460.40">
    <property type="match status" value="1"/>
</dbReference>
<dbReference type="InterPro" id="IPR043519">
    <property type="entry name" value="NT_sf"/>
</dbReference>
<protein>
    <submittedName>
        <fullName evidence="1">Uncharacterized protein</fullName>
    </submittedName>
</protein>
<evidence type="ECO:0000313" key="1">
    <source>
        <dbReference type="EMBL" id="PIP24464.1"/>
    </source>
</evidence>
<evidence type="ECO:0000313" key="2">
    <source>
        <dbReference type="Proteomes" id="UP000229952"/>
    </source>
</evidence>
<dbReference type="SUPFAM" id="SSF81301">
    <property type="entry name" value="Nucleotidyltransferase"/>
    <property type="match status" value="1"/>
</dbReference>
<dbReference type="EMBL" id="PCRQ01000017">
    <property type="protein sequence ID" value="PIP24464.1"/>
    <property type="molecule type" value="Genomic_DNA"/>
</dbReference>
<accession>A0A2G9YYX8</accession>
<dbReference type="Proteomes" id="UP000229952">
    <property type="component" value="Unassembled WGS sequence"/>
</dbReference>
<dbReference type="AlphaFoldDB" id="A0A2G9YYX8"/>
<dbReference type="InterPro" id="IPR019646">
    <property type="entry name" value="Aminoglyc_AdlTrfase"/>
</dbReference>
<proteinExistence type="predicted"/>
<sequence>MDEENIEKALKWIVEILRKHNIPFQLTGGFAARLYGSKGFRQDAEDIDIDISKSRFAEIMNEVKDYIVKGPERYYDDFFDCNLLTLNYAGRNIDLGDSDDCKIFDKKKNQWVKCETNYAKSENIEVFGIKVPVIAKEDLIEYKEILGRSDDLEDLKYLK</sequence>
<name>A0A2G9YYX8_9BACT</name>
<organism evidence="1 2">
    <name type="scientific">Candidatus Nealsonbacteria bacterium CG23_combo_of_CG06-09_8_20_14_all_37_18</name>
    <dbReference type="NCBI Taxonomy" id="1974720"/>
    <lineage>
        <taxon>Bacteria</taxon>
        <taxon>Candidatus Nealsoniibacteriota</taxon>
    </lineage>
</organism>
<comment type="caution">
    <text evidence="1">The sequence shown here is derived from an EMBL/GenBank/DDBJ whole genome shotgun (WGS) entry which is preliminary data.</text>
</comment>
<reference evidence="1 2" key="1">
    <citation type="submission" date="2017-09" db="EMBL/GenBank/DDBJ databases">
        <title>Depth-based differentiation of microbial function through sediment-hosted aquifers and enrichment of novel symbionts in the deep terrestrial subsurface.</title>
        <authorList>
            <person name="Probst A.J."/>
            <person name="Ladd B."/>
            <person name="Jarett J.K."/>
            <person name="Geller-Mcgrath D.E."/>
            <person name="Sieber C.M."/>
            <person name="Emerson J.B."/>
            <person name="Anantharaman K."/>
            <person name="Thomas B.C."/>
            <person name="Malmstrom R."/>
            <person name="Stieglmeier M."/>
            <person name="Klingl A."/>
            <person name="Woyke T."/>
            <person name="Ryan C.M."/>
            <person name="Banfield J.F."/>
        </authorList>
    </citation>
    <scope>NUCLEOTIDE SEQUENCE [LARGE SCALE GENOMIC DNA]</scope>
    <source>
        <strain evidence="1">CG23_combo_of_CG06-09_8_20_14_all_37_18</strain>
    </source>
</reference>
<gene>
    <name evidence="1" type="ORF">COX35_00435</name>
</gene>